<comment type="caution">
    <text evidence="2">The sequence shown here is derived from an EMBL/GenBank/DDBJ whole genome shotgun (WGS) entry which is preliminary data.</text>
</comment>
<dbReference type="EMBL" id="QFQI01000003">
    <property type="protein sequence ID" value="PZQ61146.1"/>
    <property type="molecule type" value="Genomic_DNA"/>
</dbReference>
<protein>
    <submittedName>
        <fullName evidence="2">Phosphatase</fullName>
    </submittedName>
</protein>
<reference evidence="2 3" key="1">
    <citation type="submission" date="2017-08" db="EMBL/GenBank/DDBJ databases">
        <title>Infants hospitalized years apart are colonized by the same room-sourced microbial strains.</title>
        <authorList>
            <person name="Brooks B."/>
            <person name="Olm M.R."/>
            <person name="Firek B.A."/>
            <person name="Baker R."/>
            <person name="Thomas B.C."/>
            <person name="Morowitz M.J."/>
            <person name="Banfield J.F."/>
        </authorList>
    </citation>
    <scope>NUCLEOTIDE SEQUENCE [LARGE SCALE GENOMIC DNA]</scope>
    <source>
        <strain evidence="2">S2_005_001_R1_22</strain>
    </source>
</reference>
<feature type="region of interest" description="Disordered" evidence="1">
    <location>
        <begin position="87"/>
        <end position="109"/>
    </location>
</feature>
<evidence type="ECO:0000256" key="1">
    <source>
        <dbReference type="SAM" id="MobiDB-lite"/>
    </source>
</evidence>
<dbReference type="Proteomes" id="UP000249229">
    <property type="component" value="Unassembled WGS sequence"/>
</dbReference>
<proteinExistence type="predicted"/>
<organism evidence="2 3">
    <name type="scientific">Sphingomonas taxi</name>
    <dbReference type="NCBI Taxonomy" id="1549858"/>
    <lineage>
        <taxon>Bacteria</taxon>
        <taxon>Pseudomonadati</taxon>
        <taxon>Pseudomonadota</taxon>
        <taxon>Alphaproteobacteria</taxon>
        <taxon>Sphingomonadales</taxon>
        <taxon>Sphingomonadaceae</taxon>
        <taxon>Sphingomonas</taxon>
    </lineage>
</organism>
<sequence length="109" mass="11693">MTGDDVTLAEARAADARRRLDVTVEQLQTELEPRRLARIALGEVTGNGERLARTGAAAARRNPGAVAGAAALLVALLARKRIARILRKRRDRAATPPQHSARPAERIGS</sequence>
<dbReference type="AlphaFoldDB" id="A0A2W5P5V8"/>
<accession>A0A2W5P5V8</accession>
<evidence type="ECO:0000313" key="3">
    <source>
        <dbReference type="Proteomes" id="UP000249229"/>
    </source>
</evidence>
<gene>
    <name evidence="2" type="ORF">DI544_06120</name>
</gene>
<name>A0A2W5P5V8_9SPHN</name>
<evidence type="ECO:0000313" key="2">
    <source>
        <dbReference type="EMBL" id="PZQ61146.1"/>
    </source>
</evidence>